<dbReference type="Gene3D" id="3.30.300.20">
    <property type="match status" value="1"/>
</dbReference>
<sequence length="161" mass="18779">MIQNENSKNYDDVHEILNGVLQKMNIQASVRQSDFLDAPYFQIETRDNTLLIGENGQHLYALQTFVKRVVEQRRGGLCPPFLIDVNDYQRQHIEEIKEHARMGAQRVRYFKKEIVLQPMNSYERRIIHMALMEDPDVVTESAGEGEHRRVVIKPVHASGFM</sequence>
<organism evidence="2 3">
    <name type="scientific">Candidatus Ryanbacteria bacterium RIFCSPHIGHO2_01_FULL_45_22</name>
    <dbReference type="NCBI Taxonomy" id="1802114"/>
    <lineage>
        <taxon>Bacteria</taxon>
        <taxon>Candidatus Ryaniibacteriota</taxon>
    </lineage>
</organism>
<reference evidence="2 3" key="1">
    <citation type="journal article" date="2016" name="Nat. Commun.">
        <title>Thousands of microbial genomes shed light on interconnected biogeochemical processes in an aquifer system.</title>
        <authorList>
            <person name="Anantharaman K."/>
            <person name="Brown C.T."/>
            <person name="Hug L.A."/>
            <person name="Sharon I."/>
            <person name="Castelle C.J."/>
            <person name="Probst A.J."/>
            <person name="Thomas B.C."/>
            <person name="Singh A."/>
            <person name="Wilkins M.J."/>
            <person name="Karaoz U."/>
            <person name="Brodie E.L."/>
            <person name="Williams K.H."/>
            <person name="Hubbard S.S."/>
            <person name="Banfield J.F."/>
        </authorList>
    </citation>
    <scope>NUCLEOTIDE SEQUENCE [LARGE SCALE GENOMIC DNA]</scope>
</reference>
<evidence type="ECO:0000313" key="3">
    <source>
        <dbReference type="Proteomes" id="UP000177480"/>
    </source>
</evidence>
<dbReference type="InterPro" id="IPR001374">
    <property type="entry name" value="R3H_dom"/>
</dbReference>
<accession>A0A1G2G334</accession>
<dbReference type="PANTHER" id="PTHR35800:SF1">
    <property type="entry name" value="RNA-BINDING PROTEIN KHPB"/>
    <property type="match status" value="1"/>
</dbReference>
<dbReference type="STRING" id="1802114.A2719_04625"/>
<dbReference type="GO" id="GO:0003723">
    <property type="term" value="F:RNA binding"/>
    <property type="evidence" value="ECO:0007669"/>
    <property type="project" value="InterPro"/>
</dbReference>
<dbReference type="Pfam" id="PF01424">
    <property type="entry name" value="R3H"/>
    <property type="match status" value="1"/>
</dbReference>
<dbReference type="AlphaFoldDB" id="A0A1G2G334"/>
<dbReference type="CDD" id="cd02644">
    <property type="entry name" value="R3H_jag"/>
    <property type="match status" value="1"/>
</dbReference>
<dbReference type="SUPFAM" id="SSF82708">
    <property type="entry name" value="R3H domain"/>
    <property type="match status" value="1"/>
</dbReference>
<dbReference type="PANTHER" id="PTHR35800">
    <property type="entry name" value="PROTEIN JAG"/>
    <property type="match status" value="1"/>
</dbReference>
<feature type="domain" description="R3H" evidence="1">
    <location>
        <begin position="90"/>
        <end position="156"/>
    </location>
</feature>
<dbReference type="SMART" id="SM00393">
    <property type="entry name" value="R3H"/>
    <property type="match status" value="1"/>
</dbReference>
<dbReference type="InterPro" id="IPR036867">
    <property type="entry name" value="R3H_dom_sf"/>
</dbReference>
<gene>
    <name evidence="2" type="ORF">A2719_04625</name>
</gene>
<comment type="caution">
    <text evidence="2">The sequence shown here is derived from an EMBL/GenBank/DDBJ whole genome shotgun (WGS) entry which is preliminary data.</text>
</comment>
<evidence type="ECO:0000313" key="2">
    <source>
        <dbReference type="EMBL" id="OGZ44321.1"/>
    </source>
</evidence>
<evidence type="ECO:0000259" key="1">
    <source>
        <dbReference type="PROSITE" id="PS51061"/>
    </source>
</evidence>
<dbReference type="PROSITE" id="PS51061">
    <property type="entry name" value="R3H"/>
    <property type="match status" value="1"/>
</dbReference>
<dbReference type="Gene3D" id="3.30.1370.50">
    <property type="entry name" value="R3H-like domain"/>
    <property type="match status" value="1"/>
</dbReference>
<dbReference type="EMBL" id="MHNK01000004">
    <property type="protein sequence ID" value="OGZ44321.1"/>
    <property type="molecule type" value="Genomic_DNA"/>
</dbReference>
<dbReference type="InterPro" id="IPR039247">
    <property type="entry name" value="KhpB"/>
</dbReference>
<dbReference type="InterPro" id="IPR034079">
    <property type="entry name" value="R3H_KhpB"/>
</dbReference>
<protein>
    <recommendedName>
        <fullName evidence="1">R3H domain-containing protein</fullName>
    </recommendedName>
</protein>
<dbReference type="InterPro" id="IPR015946">
    <property type="entry name" value="KH_dom-like_a/b"/>
</dbReference>
<name>A0A1G2G334_9BACT</name>
<dbReference type="Proteomes" id="UP000177480">
    <property type="component" value="Unassembled WGS sequence"/>
</dbReference>
<proteinExistence type="predicted"/>